<keyword evidence="4 5" id="KW-1267">Proteomics identification</keyword>
<dbReference type="HGNC" id="HGNC:4426">
    <property type="gene designation" value="GOLGA3"/>
</dbReference>
<reference evidence="2 3" key="3">
    <citation type="journal article" date="2006" name="Nature">
        <title>The finished DNA sequence of human chromosome 12.</title>
        <authorList>
            <consortium name="Baylor College of Medicine Human Genome Sequencing Center Sequence Production Team"/>
            <person name="Scherer S.E."/>
            <person name="Muzny D.M."/>
            <person name="Buhay C.J."/>
            <person name="Chen R."/>
            <person name="Cree A."/>
            <person name="Ding Y."/>
            <person name="Dugan-Rocha S."/>
            <person name="Gill R."/>
            <person name="Gunaratne P."/>
            <person name="Harris R.A."/>
            <person name="Hawes A.C."/>
            <person name="Hernandez J."/>
            <person name="Hodgson A.V."/>
            <person name="Hume J."/>
            <person name="Jackson A."/>
            <person name="Khan Z.M."/>
            <person name="Kovar-Smith C."/>
            <person name="Lewis L.R."/>
            <person name="Lozado R.J."/>
            <person name="Metzker M.L."/>
            <person name="Milosavljevic A."/>
            <person name="Miner G.R."/>
            <person name="Montgomery K.T."/>
            <person name="Morgan M.B."/>
            <person name="Nazareth L.V."/>
            <person name="Scott G."/>
            <person name="Sodergren E."/>
            <person name="Song X.Z."/>
            <person name="Steffen D."/>
            <person name="Lovering R.C."/>
            <person name="Wheeler D.A."/>
            <person name="Worley K.C."/>
            <person name="Yuan Y."/>
            <person name="Zhang Z."/>
            <person name="Adams C.Q."/>
            <person name="Ansari-Lari M.A."/>
            <person name="Ayele M."/>
            <person name="Brown M.J."/>
            <person name="Chen G."/>
            <person name="Chen Z."/>
            <person name="Clerc-Blankenburg K.P."/>
            <person name="Davis C."/>
            <person name="Delgado O."/>
            <person name="Dinh H.H."/>
            <person name="Draper H."/>
            <person name="Gonzalez-Garay M.L."/>
            <person name="Havlak P."/>
            <person name="Jackson L.R."/>
            <person name="Jacob L.S."/>
            <person name="Kelly S.H."/>
            <person name="Li L."/>
            <person name="Li Z."/>
            <person name="Liu J."/>
            <person name="Liu W."/>
            <person name="Lu J."/>
            <person name="Maheshwari M."/>
            <person name="Nguyen B.V."/>
            <person name="Okwuonu G.O."/>
            <person name="Pasternak S."/>
            <person name="Perez L.M."/>
            <person name="Plopper F.J."/>
            <person name="Santibanez J."/>
            <person name="Shen H."/>
            <person name="Tabor P.E."/>
            <person name="Verduzco D."/>
            <person name="Waldron L."/>
            <person name="Wang Q."/>
            <person name="Williams G.A."/>
            <person name="Zhang J."/>
            <person name="Zhou J."/>
            <person name="Allen C.C."/>
            <person name="Amin A.G."/>
            <person name="Anyalebechi V."/>
            <person name="Bailey M."/>
            <person name="Barbaria J.A."/>
            <person name="Bimage K.E."/>
            <person name="Bryant N.P."/>
            <person name="Burch P.E."/>
            <person name="Burkett C.E."/>
            <person name="Burrell K.L."/>
            <person name="Calderon E."/>
            <person name="Cardenas V."/>
            <person name="Carter K."/>
            <person name="Casias K."/>
            <person name="Cavazos I."/>
            <person name="Cavazos S.R."/>
            <person name="Ceasar H."/>
            <person name="Chacko J."/>
            <person name="Chan S.N."/>
            <person name="Chavez D."/>
            <person name="Christopoulos C."/>
            <person name="Chu J."/>
            <person name="Cockrell R."/>
            <person name="Cox C.D."/>
            <person name="Dang M."/>
            <person name="Dathorne S.R."/>
            <person name="David R."/>
            <person name="Davis C.M."/>
            <person name="Davy-Carroll L."/>
            <person name="Deshazo D.R."/>
            <person name="Donlin J.E."/>
            <person name="D'Souza L."/>
            <person name="Eaves K.A."/>
            <person name="Egan A."/>
            <person name="Emery-Cohen A.J."/>
            <person name="Escotto M."/>
            <person name="Flagg N."/>
            <person name="Forbes L.D."/>
            <person name="Gabisi A.M."/>
            <person name="Garza M."/>
            <person name="Hamilton C."/>
            <person name="Henderson N."/>
            <person name="Hernandez O."/>
            <person name="Hines S."/>
            <person name="Hogues M.E."/>
            <person name="Huang M."/>
            <person name="Idlebird D.G."/>
            <person name="Johnson R."/>
            <person name="Jolivet A."/>
            <person name="Jones S."/>
            <person name="Kagan R."/>
            <person name="King L.M."/>
            <person name="Leal B."/>
            <person name="Lebow H."/>
            <person name="Lee S."/>
            <person name="LeVan J.M."/>
            <person name="Lewis L.C."/>
            <person name="London P."/>
            <person name="Lorensuhewa L.M."/>
            <person name="Loulseged H."/>
            <person name="Lovett D.A."/>
            <person name="Lucier A."/>
            <person name="Lucier R.L."/>
            <person name="Ma J."/>
            <person name="Madu R.C."/>
            <person name="Mapua P."/>
            <person name="Martindale A.D."/>
            <person name="Martinez E."/>
            <person name="Massey E."/>
            <person name="Mawhiney S."/>
            <person name="Meador M.G."/>
            <person name="Mendez S."/>
            <person name="Mercado C."/>
            <person name="Mercado I.C."/>
            <person name="Merritt C.E."/>
            <person name="Miner Z.L."/>
            <person name="Minja E."/>
            <person name="Mitchell T."/>
            <person name="Mohabbat F."/>
            <person name="Mohabbat K."/>
            <person name="Montgomery B."/>
            <person name="Moore N."/>
            <person name="Morris S."/>
            <person name="Munidasa M."/>
            <person name="Ngo R.N."/>
            <person name="Nguyen N.B."/>
            <person name="Nickerson E."/>
            <person name="Nwaokelemeh O.O."/>
            <person name="Nwokenkwo S."/>
            <person name="Obregon M."/>
            <person name="Oguh M."/>
            <person name="Oragunye N."/>
            <person name="Oviedo R.J."/>
            <person name="Parish B.J."/>
            <person name="Parker D.N."/>
            <person name="Parrish J."/>
            <person name="Parks K.L."/>
            <person name="Paul H.A."/>
            <person name="Payton B.A."/>
            <person name="Perez A."/>
            <person name="Perrin W."/>
            <person name="Pickens A."/>
            <person name="Primus E.L."/>
            <person name="Pu L.L."/>
            <person name="Puazo M."/>
            <person name="Quiles M.M."/>
            <person name="Quiroz J.B."/>
            <person name="Rabata D."/>
            <person name="Reeves K."/>
            <person name="Ruiz S.J."/>
            <person name="Shao H."/>
            <person name="Sisson I."/>
            <person name="Sonaike T."/>
            <person name="Sorelle R.P."/>
            <person name="Sutton A.E."/>
            <person name="Svatek A.F."/>
            <person name="Svetz L.A."/>
            <person name="Tamerisa K.S."/>
            <person name="Taylor T.R."/>
            <person name="Teague B."/>
            <person name="Thomas N."/>
            <person name="Thorn R.D."/>
            <person name="Trejos Z.Y."/>
            <person name="Trevino B.K."/>
            <person name="Ukegbu O.N."/>
            <person name="Urban J.B."/>
            <person name="Vasquez L.I."/>
            <person name="Vera V.A."/>
            <person name="Villasana D.M."/>
            <person name="Wang L."/>
            <person name="Ward-Moore S."/>
            <person name="Warren J.T."/>
            <person name="Wei X."/>
            <person name="White F."/>
            <person name="Williamson A.L."/>
            <person name="Wleczyk R."/>
            <person name="Wooden H.S."/>
            <person name="Wooden S.H."/>
            <person name="Yen J."/>
            <person name="Yoon L."/>
            <person name="Yoon V."/>
            <person name="Zorrilla S.E."/>
            <person name="Nelson D."/>
            <person name="Kucherlapati R."/>
            <person name="Weinstock G."/>
            <person name="Gibbs R.A."/>
            <person name="null."/>
        </authorList>
    </citation>
    <scope>NUCLEOTIDE SEQUENCE [LARGE SCALE GENOMIC DNA]</scope>
</reference>
<keyword evidence="3" id="KW-1185">Reference proteome</keyword>
<name>A0A8I5KPC9_HUMAN</name>
<evidence type="ECO:0007829" key="5">
    <source>
        <dbReference type="ProteomicsDB" id="A0A8I5KPC9"/>
    </source>
</evidence>
<organism evidence="2 3">
    <name type="scientific">Homo sapiens</name>
    <name type="common">Human</name>
    <dbReference type="NCBI Taxonomy" id="9606"/>
    <lineage>
        <taxon>Eukaryota</taxon>
        <taxon>Metazoa</taxon>
        <taxon>Chordata</taxon>
        <taxon>Craniata</taxon>
        <taxon>Vertebrata</taxon>
        <taxon>Euteleostomi</taxon>
        <taxon>Mammalia</taxon>
        <taxon>Eutheria</taxon>
        <taxon>Euarchontoglires</taxon>
        <taxon>Primates</taxon>
        <taxon>Haplorrhini</taxon>
        <taxon>Catarrhini</taxon>
        <taxon>Hominidae</taxon>
        <taxon>Homo</taxon>
    </lineage>
</organism>
<accession>A0A8I5KPC9</accession>
<dbReference type="Proteomes" id="UP000005640">
    <property type="component" value="Chromosome 12"/>
</dbReference>
<evidence type="ECO:0000313" key="2">
    <source>
        <dbReference type="Ensembl" id="ENSP00000508708.1"/>
    </source>
</evidence>
<dbReference type="OrthoDB" id="2286360at2759"/>
<proteinExistence type="evidence at protein level"/>
<evidence type="ECO:0007829" key="4">
    <source>
        <dbReference type="PeptideAtlas" id="A0A8I5KPC9"/>
    </source>
</evidence>
<gene>
    <name evidence="2" type="primary">GOLGA3</name>
</gene>
<evidence type="ECO:0000256" key="1">
    <source>
        <dbReference type="SAM" id="MobiDB-lite"/>
    </source>
</evidence>
<feature type="compositionally biased region" description="Pro residues" evidence="1">
    <location>
        <begin position="71"/>
        <end position="81"/>
    </location>
</feature>
<dbReference type="Ensembl" id="ENST00000689813.1">
    <property type="protein sequence ID" value="ENSP00000509945.1"/>
    <property type="gene ID" value="ENSG00000090615.16"/>
</dbReference>
<protein>
    <submittedName>
        <fullName evidence="2">Golgin A3</fullName>
    </submittedName>
</protein>
<feature type="compositionally biased region" description="Pro residues" evidence="1">
    <location>
        <begin position="27"/>
        <end position="36"/>
    </location>
</feature>
<dbReference type="EMBL" id="AC127070">
    <property type="status" value="NOT_ANNOTATED_CDS"/>
    <property type="molecule type" value="Genomic_DNA"/>
</dbReference>
<dbReference type="OpenTargets" id="ENSG00000090615"/>
<dbReference type="EMBL" id="AC136467">
    <property type="status" value="NOT_ANNOTATED_CDS"/>
    <property type="molecule type" value="Genomic_DNA"/>
</dbReference>
<dbReference type="AlphaFoldDB" id="A0A8I5KPC9"/>
<reference evidence="2" key="4">
    <citation type="submission" date="2025-05" db="UniProtKB">
        <authorList>
            <consortium name="Ensembl"/>
        </authorList>
    </citation>
    <scope>IDENTIFICATION</scope>
</reference>
<evidence type="ECO:0000313" key="3">
    <source>
        <dbReference type="Proteomes" id="UP000005640"/>
    </source>
</evidence>
<reference evidence="2" key="2">
    <citation type="journal article" date="2004" name="Nature">
        <title>Finishing the euchromatic sequence of the human genome.</title>
        <authorList>
            <consortium name="International Human Genome Sequencing Consortium"/>
        </authorList>
    </citation>
    <scope>NUCLEOTIDE SEQUENCE [LARGE SCALE GENOMIC DNA]</scope>
</reference>
<dbReference type="GeneTree" id="ENSGT00950000183078"/>
<reference evidence="2" key="1">
    <citation type="journal article" date="2001" name="Nature">
        <title>Initial sequencing and analysis of the human genome.</title>
        <authorList>
            <consortium name="International Human Genome Sequencing Consortium"/>
            <person name="Lander E.S."/>
            <person name="Linton L.M."/>
            <person name="Birren B."/>
            <person name="Nusbaum C."/>
            <person name="Zody M.C."/>
            <person name="Baldwin J."/>
            <person name="Devon K."/>
            <person name="Dewar K."/>
            <person name="Doyle M."/>
            <person name="FitzHugh W."/>
            <person name="Funke R."/>
            <person name="Gage D."/>
            <person name="Harris K."/>
            <person name="Heaford A."/>
            <person name="Howland J."/>
            <person name="Kann L."/>
            <person name="Lehoczky J."/>
            <person name="LeVine R."/>
            <person name="McEwan P."/>
            <person name="McKernan K."/>
            <person name="Meldrim J."/>
            <person name="Mesirov J.P."/>
            <person name="Miranda C."/>
            <person name="Morris W."/>
            <person name="Naylor J."/>
            <person name="Raymond C."/>
            <person name="Rosetti M."/>
            <person name="Santos R."/>
            <person name="Sheridan A."/>
            <person name="Sougnez C."/>
            <person name="Stange-Thomann N."/>
            <person name="Stojanovic N."/>
            <person name="Subramanian A."/>
            <person name="Wyman D."/>
            <person name="Rogers J."/>
            <person name="Sulston J."/>
            <person name="Ainscough R."/>
            <person name="Beck S."/>
            <person name="Bentley D."/>
            <person name="Burton J."/>
            <person name="Clee C."/>
            <person name="Carter N."/>
            <person name="Coulson A."/>
            <person name="Deadman R."/>
            <person name="Deloukas P."/>
            <person name="Dunham A."/>
            <person name="Dunham I."/>
            <person name="Durbin R."/>
            <person name="French L."/>
            <person name="Grafham D."/>
            <person name="Gregory S."/>
            <person name="Hubbard T."/>
            <person name="Humphray S."/>
            <person name="Hunt A."/>
            <person name="Jones M."/>
            <person name="Lloyd C."/>
            <person name="McMurray A."/>
            <person name="Matthews L."/>
            <person name="Mercer S."/>
            <person name="Milne S."/>
            <person name="Mullikin J.C."/>
            <person name="Mungall A."/>
            <person name="Plumb R."/>
            <person name="Ross M."/>
            <person name="Shownkeen R."/>
            <person name="Sims S."/>
            <person name="Waterston R.H."/>
            <person name="Wilson R.K."/>
            <person name="Hillier L.W."/>
            <person name="McPherson J.D."/>
            <person name="Marra M.A."/>
            <person name="Mardis E.R."/>
            <person name="Fulton L.A."/>
            <person name="Chinwalla A.T."/>
            <person name="Pepin K.H."/>
            <person name="Gish W.R."/>
            <person name="Chissoe S.L."/>
            <person name="Wendl M.C."/>
            <person name="Delehaunty K.D."/>
            <person name="Miner T.L."/>
            <person name="Delehaunty A."/>
            <person name="Kramer J.B."/>
            <person name="Cook L.L."/>
            <person name="Fulton R.S."/>
            <person name="Johnson D.L."/>
            <person name="Minx P.J."/>
            <person name="Clifton S.W."/>
            <person name="Hawkins T."/>
            <person name="Branscomb E."/>
            <person name="Predki P."/>
            <person name="Richardson P."/>
            <person name="Wenning S."/>
            <person name="Slezak T."/>
            <person name="Doggett N."/>
            <person name="Cheng J.F."/>
            <person name="Olsen A."/>
            <person name="Lucas S."/>
            <person name="Elkin C."/>
            <person name="Uberbacher E."/>
            <person name="Frazier M."/>
            <person name="Gibbs R.A."/>
            <person name="Muzny D.M."/>
            <person name="Scherer S.E."/>
            <person name="Bouck J.B."/>
            <person name="Sodergren E.J."/>
            <person name="Worley K.C."/>
            <person name="Rives C.M."/>
            <person name="Gorrell J.H."/>
            <person name="Metzker M.L."/>
            <person name="Naylor S.L."/>
            <person name="Kucherlapati R.S."/>
            <person name="Nelson D.L."/>
            <person name="Weinstock G.M."/>
            <person name="Sakaki Y."/>
            <person name="Fujiyama A."/>
            <person name="Hattori M."/>
            <person name="Yada T."/>
            <person name="Toyoda A."/>
            <person name="Itoh T."/>
            <person name="Kawagoe C."/>
            <person name="Watanabe H."/>
            <person name="Totoki Y."/>
            <person name="Taylor T."/>
            <person name="Weissenbach J."/>
            <person name="Heilig R."/>
            <person name="Saurin W."/>
            <person name="Artiguenave F."/>
            <person name="Brottier P."/>
            <person name="Bruls T."/>
            <person name="Pelletier E."/>
            <person name="Robert C."/>
            <person name="Wincker P."/>
            <person name="Smith D.R."/>
            <person name="Doucette-Stamm L."/>
            <person name="Rubenfield M."/>
            <person name="Weinstock K."/>
            <person name="Lee H.M."/>
            <person name="Dubois J."/>
            <person name="Rosenthal A."/>
            <person name="Platzer M."/>
            <person name="Nyakatura G."/>
            <person name="Taudien S."/>
            <person name="Rump A."/>
            <person name="Yang H."/>
            <person name="Yu J."/>
            <person name="Wang J."/>
            <person name="Huang G."/>
            <person name="Gu J."/>
            <person name="Hood L."/>
            <person name="Rowen L."/>
            <person name="Madan A."/>
            <person name="Qin S."/>
            <person name="Davis R.W."/>
            <person name="Federspiel N.A."/>
            <person name="Abola A.P."/>
            <person name="Proctor M.J."/>
            <person name="Myers R.M."/>
            <person name="Schmutz J."/>
            <person name="Dickson M."/>
            <person name="Grimwood J."/>
            <person name="Cox D.R."/>
            <person name="Olson M.V."/>
            <person name="Kaul R."/>
            <person name="Raymond C."/>
            <person name="Shimizu N."/>
            <person name="Kawasaki K."/>
            <person name="Minoshima S."/>
            <person name="Evans G.A."/>
            <person name="Athanasiou M."/>
            <person name="Schultz R."/>
            <person name="Roe B.A."/>
            <person name="Chen F."/>
            <person name="Pan H."/>
            <person name="Ramser J."/>
            <person name="Lehrach H."/>
            <person name="Reinhardt R."/>
            <person name="McCombie W.R."/>
            <person name="de la Bastide M."/>
            <person name="Dedhia N."/>
            <person name="Blocker H."/>
            <person name="Hornischer K."/>
            <person name="Nordsiek G."/>
            <person name="Agarwala R."/>
            <person name="Aravind L."/>
            <person name="Bailey J.A."/>
            <person name="Bateman A."/>
            <person name="Batzoglou S."/>
            <person name="Birney E."/>
            <person name="Bork P."/>
            <person name="Brown D.G."/>
            <person name="Burge C.B."/>
            <person name="Cerutti L."/>
            <person name="Chen H.C."/>
            <person name="Church D."/>
            <person name="Clamp M."/>
            <person name="Copley R.R."/>
            <person name="Doerks T."/>
            <person name="Eddy S.R."/>
            <person name="Eichler E.E."/>
            <person name="Furey T.S."/>
            <person name="Galagan J."/>
            <person name="Gilbert J.G."/>
            <person name="Harmon C."/>
            <person name="Hayashizaki Y."/>
            <person name="Haussler D."/>
            <person name="Hermjakob H."/>
            <person name="Hokamp K."/>
            <person name="Jang W."/>
            <person name="Johnson L.S."/>
            <person name="Jones T.A."/>
            <person name="Kasif S."/>
            <person name="Kaspryzk A."/>
            <person name="Kennedy S."/>
            <person name="Kent W.J."/>
            <person name="Kitts P."/>
            <person name="Koonin E.V."/>
            <person name="Korf I."/>
            <person name="Kulp D."/>
            <person name="Lancet D."/>
            <person name="Lowe T.M."/>
            <person name="McLysaght A."/>
            <person name="Mikkelsen T."/>
            <person name="Moran J.V."/>
            <person name="Mulder N."/>
            <person name="Pollara V.J."/>
            <person name="Ponting C.P."/>
            <person name="Schuler G."/>
            <person name="Schultz J."/>
            <person name="Slater G."/>
            <person name="Smit A.F."/>
            <person name="Stupka E."/>
            <person name="Szustakowski J."/>
            <person name="Thierry-Mieg D."/>
            <person name="Thierry-Mieg J."/>
            <person name="Wagner L."/>
            <person name="Wallis J."/>
            <person name="Wheeler R."/>
            <person name="Williams A."/>
            <person name="Wolf Y.I."/>
            <person name="Wolfe K.H."/>
            <person name="Yang S.P."/>
            <person name="Yeh R.F."/>
            <person name="Collins F."/>
            <person name="Guyer M.S."/>
            <person name="Peterson J."/>
            <person name="Felsenfeld A."/>
            <person name="Wetterstrand K.A."/>
            <person name="Patrinos A."/>
            <person name="Morgan M.J."/>
            <person name="de Jong P."/>
            <person name="Catanese J.J."/>
            <person name="Osoegawa K."/>
            <person name="Shizuya H."/>
            <person name="Choi S."/>
            <person name="Chen Y.J."/>
        </authorList>
    </citation>
    <scope>NUCLEOTIDE SEQUENCE [LARGE SCALE GENOMIC DNA]</scope>
</reference>
<sequence>MDGASAEQDGLQEDRSHSGPSSLPEAPLKPPGPLVPPDQQDKVQCAEVNRASTEGESPDGPGQGGLCQNGPTPPFPDPPSSLDPTTSPVGPDASPGVAGFHDNLRKSQGTSAEGSVRKEALQSLRLSLPMQETQLCSTDSPLPLEKEEQVRLQARKWLEEQLKQYRVKRQQERVSLPLPNKLMESFLCQRQLLVPHNPGTCHWLL</sequence>
<feature type="region of interest" description="Disordered" evidence="1">
    <location>
        <begin position="1"/>
        <end position="117"/>
    </location>
</feature>
<dbReference type="Ensembl" id="ENST00000685580.1">
    <property type="protein sequence ID" value="ENSP00000508708.1"/>
    <property type="gene ID" value="ENSG00000090615.16"/>
</dbReference>